<evidence type="ECO:0000256" key="2">
    <source>
        <dbReference type="ARBA" id="ARBA00009012"/>
    </source>
</evidence>
<comment type="similarity">
    <text evidence="2">Belongs to the TMEM19 family.</text>
</comment>
<comment type="caution">
    <text evidence="7">The sequence shown here is derived from an EMBL/GenBank/DDBJ whole genome shotgun (WGS) entry which is preliminary data.</text>
</comment>
<dbReference type="InterPro" id="IPR002794">
    <property type="entry name" value="DUF92_TMEM19"/>
</dbReference>
<dbReference type="Pfam" id="PF01940">
    <property type="entry name" value="DUF92"/>
    <property type="match status" value="1"/>
</dbReference>
<keyword evidence="3 6" id="KW-0812">Transmembrane</keyword>
<dbReference type="AlphaFoldDB" id="A0A419V392"/>
<dbReference type="EMBL" id="RAPK01000009">
    <property type="protein sequence ID" value="RKD72997.1"/>
    <property type="molecule type" value="Genomic_DNA"/>
</dbReference>
<evidence type="ECO:0000256" key="6">
    <source>
        <dbReference type="SAM" id="Phobius"/>
    </source>
</evidence>
<feature type="transmembrane region" description="Helical" evidence="6">
    <location>
        <begin position="36"/>
        <end position="61"/>
    </location>
</feature>
<dbReference type="PANTHER" id="PTHR13353:SF5">
    <property type="entry name" value="TRANSMEMBRANE PROTEIN 19"/>
    <property type="match status" value="1"/>
</dbReference>
<feature type="transmembrane region" description="Helical" evidence="6">
    <location>
        <begin position="240"/>
        <end position="260"/>
    </location>
</feature>
<evidence type="ECO:0000313" key="7">
    <source>
        <dbReference type="EMBL" id="RKD72997.1"/>
    </source>
</evidence>
<dbReference type="Proteomes" id="UP000285120">
    <property type="component" value="Unassembled WGS sequence"/>
</dbReference>
<gene>
    <name evidence="7" type="ORF">ATL39_2195</name>
</gene>
<keyword evidence="8" id="KW-1185">Reference proteome</keyword>
<evidence type="ECO:0000256" key="3">
    <source>
        <dbReference type="ARBA" id="ARBA00022692"/>
    </source>
</evidence>
<accession>A0A419V392</accession>
<feature type="transmembrane region" description="Helical" evidence="6">
    <location>
        <begin position="143"/>
        <end position="172"/>
    </location>
</feature>
<feature type="transmembrane region" description="Helical" evidence="6">
    <location>
        <begin position="104"/>
        <end position="122"/>
    </location>
</feature>
<feature type="transmembrane region" description="Helical" evidence="6">
    <location>
        <begin position="82"/>
        <end position="98"/>
    </location>
</feature>
<protein>
    <submittedName>
        <fullName evidence="7">Uncharacterized protein (TIGR00297 family)</fullName>
    </submittedName>
</protein>
<keyword evidence="5 6" id="KW-0472">Membrane</keyword>
<reference evidence="7 8" key="1">
    <citation type="submission" date="2018-09" db="EMBL/GenBank/DDBJ databases">
        <title>Genomic Encyclopedia of Archaeal and Bacterial Type Strains, Phase II (KMG-II): from individual species to whole genera.</title>
        <authorList>
            <person name="Goeker M."/>
        </authorList>
    </citation>
    <scope>NUCLEOTIDE SEQUENCE [LARGE SCALE GENOMIC DNA]</scope>
    <source>
        <strain evidence="7 8">DSM 17008</strain>
    </source>
</reference>
<dbReference type="RefSeq" id="WP_120193386.1">
    <property type="nucleotide sequence ID" value="NZ_RAPK01000009.1"/>
</dbReference>
<evidence type="ECO:0000256" key="5">
    <source>
        <dbReference type="ARBA" id="ARBA00023136"/>
    </source>
</evidence>
<evidence type="ECO:0000256" key="1">
    <source>
        <dbReference type="ARBA" id="ARBA00004141"/>
    </source>
</evidence>
<keyword evidence="4 6" id="KW-1133">Transmembrane helix</keyword>
<feature type="transmembrane region" description="Helical" evidence="6">
    <location>
        <begin position="178"/>
        <end position="204"/>
    </location>
</feature>
<comment type="subcellular location">
    <subcellularLocation>
        <location evidence="1">Membrane</location>
        <topology evidence="1">Multi-pass membrane protein</topology>
    </subcellularLocation>
</comment>
<proteinExistence type="inferred from homology"/>
<dbReference type="PANTHER" id="PTHR13353">
    <property type="entry name" value="TRANSMEMBRANE PROTEIN 19"/>
    <property type="match status" value="1"/>
</dbReference>
<evidence type="ECO:0000256" key="4">
    <source>
        <dbReference type="ARBA" id="ARBA00022989"/>
    </source>
</evidence>
<sequence length="261" mass="26807">MIPVYILIFGAAAAAYKAAALTFGGALAAALLGSVIWFGLGWQGFSLLLLFFVTASMFSLLPDNKKAEEINAGGGARRASQVFANGGAAAVSALFYSITGNELWIAAFAGALAAAASDTWASEWGSRAKSRAYLLPRGRRVPAGTSGAVTAAGTGAAFLGASLIGGAAAFLFSSYLPSIYTVALIITAAGFAGNVMDTAAGAFFQVTYRCRRCGLITEKQSHCGADTIQAGGWKWADNEAVNMICTLTGGGICLAVMWLIR</sequence>
<dbReference type="OrthoDB" id="9808500at2"/>
<dbReference type="GO" id="GO:0016020">
    <property type="term" value="C:membrane"/>
    <property type="evidence" value="ECO:0007669"/>
    <property type="project" value="UniProtKB-SubCell"/>
</dbReference>
<evidence type="ECO:0000313" key="8">
    <source>
        <dbReference type="Proteomes" id="UP000285120"/>
    </source>
</evidence>
<organism evidence="7 8">
    <name type="scientific">Sinobaca qinghaiensis</name>
    <dbReference type="NCBI Taxonomy" id="342944"/>
    <lineage>
        <taxon>Bacteria</taxon>
        <taxon>Bacillati</taxon>
        <taxon>Bacillota</taxon>
        <taxon>Bacilli</taxon>
        <taxon>Bacillales</taxon>
        <taxon>Sporolactobacillaceae</taxon>
        <taxon>Sinobaca</taxon>
    </lineage>
</organism>
<name>A0A419V392_9BACL</name>